<keyword evidence="2" id="KW-1185">Reference proteome</keyword>
<comment type="caution">
    <text evidence="1">The sequence shown here is derived from an EMBL/GenBank/DDBJ whole genome shotgun (WGS) entry which is preliminary data.</text>
</comment>
<accession>A1ZYE6</accession>
<dbReference type="AlphaFoldDB" id="A1ZYE6"/>
<reference evidence="1 2" key="1">
    <citation type="submission" date="2007-01" db="EMBL/GenBank/DDBJ databases">
        <authorList>
            <person name="Haygood M."/>
            <person name="Podell S."/>
            <person name="Anderson C."/>
            <person name="Hopkinson B."/>
            <person name="Roe K."/>
            <person name="Barbeau K."/>
            <person name="Gaasterland T."/>
            <person name="Ferriera S."/>
            <person name="Johnson J."/>
            <person name="Kravitz S."/>
            <person name="Beeson K."/>
            <person name="Sutton G."/>
            <person name="Rogers Y.-H."/>
            <person name="Friedman R."/>
            <person name="Frazier M."/>
            <person name="Venter J.C."/>
        </authorList>
    </citation>
    <scope>NUCLEOTIDE SEQUENCE [LARGE SCALE GENOMIC DNA]</scope>
    <source>
        <strain evidence="1 2">ATCC 23134</strain>
    </source>
</reference>
<proteinExistence type="predicted"/>
<evidence type="ECO:0000313" key="1">
    <source>
        <dbReference type="EMBL" id="EAY24619.1"/>
    </source>
</evidence>
<name>A1ZYE6_MICM2</name>
<sequence>MKKTYTMKKTAFILLWAIVALSLLNACGKKNEIVPTNNLSNNTGIRFDLKEFIGIYDAQMVNYADAYSLVVSRTEEGFNGNKVWISAKWNRVNGTKVAVELTNEQPNGDVTVAIPKQIILDSLEIEGKGTFYYYNDDFYLDIDYNLSNGAESNSFGMIAIKKVYSQNVIVNVNVDCSCECTCDGNDCDCVCDCEE</sequence>
<evidence type="ECO:0000313" key="2">
    <source>
        <dbReference type="Proteomes" id="UP000004095"/>
    </source>
</evidence>
<dbReference type="Proteomes" id="UP000004095">
    <property type="component" value="Unassembled WGS sequence"/>
</dbReference>
<protein>
    <submittedName>
        <fullName evidence="1">Uncharacterized protein</fullName>
    </submittedName>
</protein>
<gene>
    <name evidence="1" type="ORF">M23134_07730</name>
</gene>
<organism evidence="1 2">
    <name type="scientific">Microscilla marina ATCC 23134</name>
    <dbReference type="NCBI Taxonomy" id="313606"/>
    <lineage>
        <taxon>Bacteria</taxon>
        <taxon>Pseudomonadati</taxon>
        <taxon>Bacteroidota</taxon>
        <taxon>Cytophagia</taxon>
        <taxon>Cytophagales</taxon>
        <taxon>Microscillaceae</taxon>
        <taxon>Microscilla</taxon>
    </lineage>
</organism>
<dbReference type="EMBL" id="AAWS01000065">
    <property type="protein sequence ID" value="EAY24619.1"/>
    <property type="molecule type" value="Genomic_DNA"/>
</dbReference>